<accession>A0A644YAR9</accession>
<proteinExistence type="predicted"/>
<name>A0A644YAR9_9ZZZZ</name>
<reference evidence="1" key="1">
    <citation type="submission" date="2019-08" db="EMBL/GenBank/DDBJ databases">
        <authorList>
            <person name="Kucharzyk K."/>
            <person name="Murdoch R.W."/>
            <person name="Higgins S."/>
            <person name="Loffler F."/>
        </authorList>
    </citation>
    <scope>NUCLEOTIDE SEQUENCE</scope>
</reference>
<sequence length="144" mass="15993">MFQIRISPLTQEMLEMAERGAPPRQALISIMDHSRDCSARYPAPRVLRLCFDDAEGADRRQVLITAEQAEAVCAFVLRCRDEIDLLIVHCTQGASRSAAVAAAVLRGLGEDDRLIWDDPRYCPNRLVYSVVCAAFENAAEDGLL</sequence>
<protein>
    <recommendedName>
        <fullName evidence="2">Tyrosine specific protein phosphatases domain-containing protein</fullName>
    </recommendedName>
</protein>
<organism evidence="1">
    <name type="scientific">bioreactor metagenome</name>
    <dbReference type="NCBI Taxonomy" id="1076179"/>
    <lineage>
        <taxon>unclassified sequences</taxon>
        <taxon>metagenomes</taxon>
        <taxon>ecological metagenomes</taxon>
    </lineage>
</organism>
<dbReference type="Gene3D" id="3.90.190.10">
    <property type="entry name" value="Protein tyrosine phosphatase superfamily"/>
    <property type="match status" value="1"/>
</dbReference>
<comment type="caution">
    <text evidence="1">The sequence shown here is derived from an EMBL/GenBank/DDBJ whole genome shotgun (WGS) entry which is preliminary data.</text>
</comment>
<dbReference type="InterPro" id="IPR029021">
    <property type="entry name" value="Prot-tyrosine_phosphatase-like"/>
</dbReference>
<evidence type="ECO:0000313" key="1">
    <source>
        <dbReference type="EMBL" id="MPM25001.1"/>
    </source>
</evidence>
<dbReference type="AlphaFoldDB" id="A0A644YAR9"/>
<dbReference type="EMBL" id="VSSQ01004391">
    <property type="protein sequence ID" value="MPM25001.1"/>
    <property type="molecule type" value="Genomic_DNA"/>
</dbReference>
<dbReference type="SUPFAM" id="SSF52799">
    <property type="entry name" value="(Phosphotyrosine protein) phosphatases II"/>
    <property type="match status" value="1"/>
</dbReference>
<dbReference type="PROSITE" id="PS00383">
    <property type="entry name" value="TYR_PHOSPHATASE_1"/>
    <property type="match status" value="1"/>
</dbReference>
<gene>
    <name evidence="1" type="ORF">SDC9_71490</name>
</gene>
<dbReference type="InterPro" id="IPR016130">
    <property type="entry name" value="Tyr_Pase_AS"/>
</dbReference>
<evidence type="ECO:0008006" key="2">
    <source>
        <dbReference type="Google" id="ProtNLM"/>
    </source>
</evidence>